<name>A0A3R8R7Z2_9FIRM</name>
<evidence type="ECO:0000313" key="2">
    <source>
        <dbReference type="EMBL" id="RRK34059.1"/>
    </source>
</evidence>
<evidence type="ECO:0000259" key="1">
    <source>
        <dbReference type="Pfam" id="PF17295"/>
    </source>
</evidence>
<evidence type="ECO:0000313" key="3">
    <source>
        <dbReference type="Proteomes" id="UP000274920"/>
    </source>
</evidence>
<proteinExistence type="predicted"/>
<dbReference type="Pfam" id="PF17295">
    <property type="entry name" value="DUF5348"/>
    <property type="match status" value="1"/>
</dbReference>
<accession>A0A3R8R7Z2</accession>
<dbReference type="RefSeq" id="WP_125129230.1">
    <property type="nucleotide sequence ID" value="NZ_RHJS01000002.1"/>
</dbReference>
<dbReference type="AlphaFoldDB" id="A0A3R8R7Z2"/>
<sequence length="73" mass="8459">MSEKREGALFYDKESGRYDIRFGLDSYYGGLHCGDCFDLKVDNAWVPTRIEMGDEWYLVGLPRMSLDGLIVRM</sequence>
<dbReference type="EMBL" id="RHJS01000002">
    <property type="protein sequence ID" value="RRK34059.1"/>
    <property type="molecule type" value="Genomic_DNA"/>
</dbReference>
<keyword evidence="3" id="KW-1185">Reference proteome</keyword>
<gene>
    <name evidence="2" type="ORF">EBB54_23960</name>
</gene>
<dbReference type="InterPro" id="IPR035255">
    <property type="entry name" value="DUF5348"/>
</dbReference>
<reference evidence="2" key="1">
    <citation type="submission" date="2018-10" db="EMBL/GenBank/DDBJ databases">
        <title>Schaedlerella arabinophila gen. nov. sp. nov., isolated from the mouse intestinal tract and comparative analysis with the genome of the closely related altered Schaedler flora strain ASF502.</title>
        <authorList>
            <person name="Miyake S."/>
            <person name="Soh M."/>
            <person name="Seedorf H."/>
        </authorList>
    </citation>
    <scope>NUCLEOTIDE SEQUENCE [LARGE SCALE GENOMIC DNA]</scope>
    <source>
        <strain evidence="2">DSM 106076</strain>
    </source>
</reference>
<comment type="caution">
    <text evidence="2">The sequence shown here is derived from an EMBL/GenBank/DDBJ whole genome shotgun (WGS) entry which is preliminary data.</text>
</comment>
<dbReference type="Proteomes" id="UP000274920">
    <property type="component" value="Unassembled WGS sequence"/>
</dbReference>
<protein>
    <recommendedName>
        <fullName evidence="1">DUF5348 domain-containing protein</fullName>
    </recommendedName>
</protein>
<organism evidence="2 3">
    <name type="scientific">Schaedlerella arabinosiphila</name>
    <dbReference type="NCBI Taxonomy" id="2044587"/>
    <lineage>
        <taxon>Bacteria</taxon>
        <taxon>Bacillati</taxon>
        <taxon>Bacillota</taxon>
        <taxon>Clostridia</taxon>
        <taxon>Lachnospirales</taxon>
        <taxon>Lachnospiraceae</taxon>
        <taxon>Schaedlerella</taxon>
    </lineage>
</organism>
<dbReference type="Gene3D" id="2.40.10.390">
    <property type="match status" value="1"/>
</dbReference>
<feature type="domain" description="DUF5348" evidence="1">
    <location>
        <begin position="7"/>
        <end position="72"/>
    </location>
</feature>